<keyword evidence="1 4" id="KW-0418">Kinase</keyword>
<evidence type="ECO:0000313" key="5">
    <source>
        <dbReference type="Proteomes" id="UP000243524"/>
    </source>
</evidence>
<feature type="binding site" evidence="1">
    <location>
        <position position="27"/>
    </location>
    <ligand>
        <name>Mg(2+)</name>
        <dbReference type="ChEBI" id="CHEBI:18420"/>
        <label>3</label>
    </ligand>
</feature>
<dbReference type="InterPro" id="IPR036676">
    <property type="entry name" value="PurM-like_C_sf"/>
</dbReference>
<keyword evidence="1" id="KW-0784">Thiamine biosynthesis</keyword>
<dbReference type="GO" id="GO:0009228">
    <property type="term" value="P:thiamine biosynthetic process"/>
    <property type="evidence" value="ECO:0007669"/>
    <property type="project" value="UniProtKB-KW"/>
</dbReference>
<name>A0A2I0QQC5_9BACI</name>
<comment type="miscellaneous">
    <text evidence="1">Reaction mechanism of ThiL seems to utilize a direct, inline transfer of the gamma-phosphate of ATP to TMP rather than a phosphorylated enzyme intermediate.</text>
</comment>
<dbReference type="SUPFAM" id="SSF56042">
    <property type="entry name" value="PurM C-terminal domain-like"/>
    <property type="match status" value="1"/>
</dbReference>
<dbReference type="Gene3D" id="3.90.650.10">
    <property type="entry name" value="PurM-like C-terminal domain"/>
    <property type="match status" value="1"/>
</dbReference>
<feature type="binding site" evidence="1">
    <location>
        <position position="51"/>
    </location>
    <ligand>
        <name>substrate</name>
    </ligand>
</feature>
<feature type="binding site" evidence="1">
    <location>
        <position position="259"/>
    </location>
    <ligand>
        <name>substrate</name>
    </ligand>
</feature>
<evidence type="ECO:0000313" key="4">
    <source>
        <dbReference type="EMBL" id="PKR76533.1"/>
    </source>
</evidence>
<dbReference type="EC" id="2.7.4.16" evidence="1"/>
<keyword evidence="1" id="KW-0460">Magnesium</keyword>
<proteinExistence type="inferred from homology"/>
<feature type="binding site" evidence="1">
    <location>
        <position position="44"/>
    </location>
    <ligand>
        <name>Mg(2+)</name>
        <dbReference type="ChEBI" id="CHEBI:18420"/>
        <label>2</label>
    </ligand>
</feature>
<dbReference type="OrthoDB" id="9802811at2"/>
<keyword evidence="1" id="KW-0479">Metal-binding</keyword>
<keyword evidence="1" id="KW-0067">ATP-binding</keyword>
<reference evidence="4 5" key="1">
    <citation type="submission" date="2017-06" db="EMBL/GenBank/DDBJ databases">
        <title>the draft geome sequence of Illustriluteabacillus marina B3227.</title>
        <authorList>
            <person name="He R.-H."/>
            <person name="Du Z.-J."/>
        </authorList>
    </citation>
    <scope>NUCLEOTIDE SEQUENCE [LARGE SCALE GENOMIC DNA]</scope>
    <source>
        <strain evidence="4 5">B3227</strain>
    </source>
</reference>
<dbReference type="CDD" id="cd02194">
    <property type="entry name" value="ThiL"/>
    <property type="match status" value="1"/>
</dbReference>
<keyword evidence="1" id="KW-0547">Nucleotide-binding</keyword>
<feature type="binding site" evidence="1">
    <location>
        <position position="73"/>
    </location>
    <ligand>
        <name>Mg(2+)</name>
        <dbReference type="ChEBI" id="CHEBI:18420"/>
        <label>4</label>
    </ligand>
</feature>
<accession>A0A2I0QQC5</accession>
<keyword evidence="5" id="KW-1185">Reference proteome</keyword>
<feature type="binding site" evidence="1">
    <location>
        <position position="318"/>
    </location>
    <ligand>
        <name>substrate</name>
    </ligand>
</feature>
<dbReference type="NCBIfam" id="TIGR01379">
    <property type="entry name" value="thiL"/>
    <property type="match status" value="1"/>
</dbReference>
<dbReference type="GO" id="GO:0000287">
    <property type="term" value="F:magnesium ion binding"/>
    <property type="evidence" value="ECO:0007669"/>
    <property type="project" value="UniProtKB-UniRule"/>
</dbReference>
<gene>
    <name evidence="1 4" type="primary">thiL</name>
    <name evidence="4" type="ORF">CEY16_14900</name>
</gene>
<feature type="binding site" evidence="1">
    <location>
        <position position="211"/>
    </location>
    <ligand>
        <name>ATP</name>
        <dbReference type="ChEBI" id="CHEBI:30616"/>
    </ligand>
</feature>
<feature type="binding site" evidence="1">
    <location>
        <position position="73"/>
    </location>
    <ligand>
        <name>Mg(2+)</name>
        <dbReference type="ChEBI" id="CHEBI:18420"/>
        <label>3</label>
    </ligand>
</feature>
<feature type="binding site" evidence="1">
    <location>
        <begin position="120"/>
        <end position="121"/>
    </location>
    <ligand>
        <name>ATP</name>
        <dbReference type="ChEBI" id="CHEBI:30616"/>
    </ligand>
</feature>
<feature type="binding site" evidence="1">
    <location>
        <position position="121"/>
    </location>
    <ligand>
        <name>Mg(2+)</name>
        <dbReference type="ChEBI" id="CHEBI:18420"/>
        <label>1</label>
    </ligand>
</feature>
<feature type="binding site" evidence="1">
    <location>
        <position position="73"/>
    </location>
    <ligand>
        <name>Mg(2+)</name>
        <dbReference type="ChEBI" id="CHEBI:18420"/>
        <label>2</label>
    </ligand>
</feature>
<dbReference type="EMBL" id="PJNH01000006">
    <property type="protein sequence ID" value="PKR76533.1"/>
    <property type="molecule type" value="Genomic_DNA"/>
</dbReference>
<dbReference type="AlphaFoldDB" id="A0A2I0QQC5"/>
<dbReference type="InterPro" id="IPR010918">
    <property type="entry name" value="PurM-like_C_dom"/>
</dbReference>
<dbReference type="GO" id="GO:0009030">
    <property type="term" value="F:thiamine-phosphate kinase activity"/>
    <property type="evidence" value="ECO:0007669"/>
    <property type="project" value="UniProtKB-UniRule"/>
</dbReference>
<dbReference type="HAMAP" id="MF_02128">
    <property type="entry name" value="TMP_kinase"/>
    <property type="match status" value="1"/>
</dbReference>
<evidence type="ECO:0000259" key="3">
    <source>
        <dbReference type="Pfam" id="PF02769"/>
    </source>
</evidence>
<feature type="binding site" evidence="1">
    <location>
        <position position="42"/>
    </location>
    <ligand>
        <name>Mg(2+)</name>
        <dbReference type="ChEBI" id="CHEBI:18420"/>
        <label>4</label>
    </ligand>
</feature>
<protein>
    <recommendedName>
        <fullName evidence="1">Thiamine-monophosphate kinase</fullName>
        <shortName evidence="1">TMP kinase</shortName>
        <shortName evidence="1">Thiamine-phosphate kinase</shortName>
        <ecNumber evidence="1">2.7.4.16</ecNumber>
    </recommendedName>
</protein>
<feature type="domain" description="PurM-like N-terminal" evidence="2">
    <location>
        <begin position="25"/>
        <end position="138"/>
    </location>
</feature>
<dbReference type="Pfam" id="PF02769">
    <property type="entry name" value="AIRS_C"/>
    <property type="match status" value="1"/>
</dbReference>
<feature type="binding site" evidence="1">
    <location>
        <position position="212"/>
    </location>
    <ligand>
        <name>Mg(2+)</name>
        <dbReference type="ChEBI" id="CHEBI:18420"/>
        <label>5</label>
    </ligand>
</feature>
<comment type="pathway">
    <text evidence="1">Cofactor biosynthesis; thiamine diphosphate biosynthesis; thiamine diphosphate from thiamine phosphate: step 1/1.</text>
</comment>
<comment type="catalytic activity">
    <reaction evidence="1">
        <text>thiamine phosphate + ATP = thiamine diphosphate + ADP</text>
        <dbReference type="Rhea" id="RHEA:15913"/>
        <dbReference type="ChEBI" id="CHEBI:30616"/>
        <dbReference type="ChEBI" id="CHEBI:37575"/>
        <dbReference type="ChEBI" id="CHEBI:58937"/>
        <dbReference type="ChEBI" id="CHEBI:456216"/>
        <dbReference type="EC" id="2.7.4.16"/>
    </reaction>
</comment>
<dbReference type="InterPro" id="IPR036921">
    <property type="entry name" value="PurM-like_N_sf"/>
</dbReference>
<feature type="binding site" evidence="1">
    <location>
        <position position="44"/>
    </location>
    <ligand>
        <name>Mg(2+)</name>
        <dbReference type="ChEBI" id="CHEBI:18420"/>
        <label>1</label>
    </ligand>
</feature>
<comment type="caution">
    <text evidence="4">The sequence shown here is derived from an EMBL/GenBank/DDBJ whole genome shotgun (WGS) entry which is preliminary data.</text>
</comment>
<feature type="binding site" evidence="1">
    <location>
        <position position="27"/>
    </location>
    <ligand>
        <name>Mg(2+)</name>
        <dbReference type="ChEBI" id="CHEBI:18420"/>
        <label>4</label>
    </ligand>
</feature>
<comment type="function">
    <text evidence="1">Catalyzes the ATP-dependent phosphorylation of thiamine-monophosphate (TMP) to form thiamine-pyrophosphate (TPP), the active form of vitamin B1.</text>
</comment>
<evidence type="ECO:0000256" key="1">
    <source>
        <dbReference type="HAMAP-Rule" id="MF_02128"/>
    </source>
</evidence>
<dbReference type="SUPFAM" id="SSF55326">
    <property type="entry name" value="PurM N-terminal domain-like"/>
    <property type="match status" value="1"/>
</dbReference>
<evidence type="ECO:0000259" key="2">
    <source>
        <dbReference type="Pfam" id="PF00586"/>
    </source>
</evidence>
<dbReference type="PANTHER" id="PTHR30270">
    <property type="entry name" value="THIAMINE-MONOPHOSPHATE KINASE"/>
    <property type="match status" value="1"/>
</dbReference>
<dbReference type="InterPro" id="IPR006283">
    <property type="entry name" value="ThiL-like"/>
</dbReference>
<feature type="binding site" evidence="1">
    <location>
        <position position="146"/>
    </location>
    <ligand>
        <name>ATP</name>
        <dbReference type="ChEBI" id="CHEBI:30616"/>
    </ligand>
</feature>
<feature type="binding site" evidence="1">
    <location>
        <position position="103"/>
    </location>
    <ligand>
        <name>ATP</name>
        <dbReference type="ChEBI" id="CHEBI:30616"/>
    </ligand>
</feature>
<dbReference type="PIRSF" id="PIRSF005303">
    <property type="entry name" value="Thiam_monoph_kin"/>
    <property type="match status" value="1"/>
</dbReference>
<dbReference type="InterPro" id="IPR016188">
    <property type="entry name" value="PurM-like_N"/>
</dbReference>
<keyword evidence="1" id="KW-0808">Transferase</keyword>
<dbReference type="Proteomes" id="UP000243524">
    <property type="component" value="Unassembled WGS sequence"/>
</dbReference>
<feature type="binding site" evidence="1">
    <location>
        <position position="209"/>
    </location>
    <ligand>
        <name>Mg(2+)</name>
        <dbReference type="ChEBI" id="CHEBI:18420"/>
        <label>3</label>
    </ligand>
</feature>
<feature type="domain" description="PurM-like C-terminal" evidence="3">
    <location>
        <begin position="151"/>
        <end position="298"/>
    </location>
</feature>
<dbReference type="RefSeq" id="WP_101332857.1">
    <property type="nucleotide sequence ID" value="NZ_PJNH01000006.1"/>
</dbReference>
<dbReference type="GO" id="GO:0005524">
    <property type="term" value="F:ATP binding"/>
    <property type="evidence" value="ECO:0007669"/>
    <property type="project" value="UniProtKB-UniRule"/>
</dbReference>
<comment type="similarity">
    <text evidence="1">Belongs to the thiamine-monophosphate kinase family.</text>
</comment>
<dbReference type="PANTHER" id="PTHR30270:SF0">
    <property type="entry name" value="THIAMINE-MONOPHOSPHATE KINASE"/>
    <property type="match status" value="1"/>
</dbReference>
<organism evidence="4 5">
    <name type="scientific">Halalkalibacillus sediminis</name>
    <dbReference type="NCBI Taxonomy" id="2018042"/>
    <lineage>
        <taxon>Bacteria</taxon>
        <taxon>Bacillati</taxon>
        <taxon>Bacillota</taxon>
        <taxon>Bacilli</taxon>
        <taxon>Bacillales</taxon>
        <taxon>Bacillaceae</taxon>
        <taxon>Halalkalibacillus</taxon>
    </lineage>
</organism>
<feature type="binding site" evidence="1">
    <location>
        <position position="43"/>
    </location>
    <ligand>
        <name>Mg(2+)</name>
        <dbReference type="ChEBI" id="CHEBI:18420"/>
        <label>1</label>
    </ligand>
</feature>
<dbReference type="Pfam" id="PF00586">
    <property type="entry name" value="AIRS"/>
    <property type="match status" value="1"/>
</dbReference>
<dbReference type="UniPathway" id="UPA00060">
    <property type="reaction ID" value="UER00142"/>
</dbReference>
<dbReference type="GO" id="GO:0009229">
    <property type="term" value="P:thiamine diphosphate biosynthetic process"/>
    <property type="evidence" value="ECO:0007669"/>
    <property type="project" value="UniProtKB-UniRule"/>
</dbReference>
<sequence length="321" mass="36087">MDEFDFIQSIKPSYYKQSSVVKGIGDDGAIIRPTFGQDLVITSDTMVENVHFSLDYMSFEDVGYRVLAANLSDVAAMGAVPRYYIVNINVPEQISNEELVLVYQGMKELADSYRVDLIGGDTVSGKEFSISITAFGSVSPELKRNRSSAEDGDIVFVTGSLGDSGYGYELLNRNEVDFNNYFVKRHVRPEPQVSFVNATEKFDRISLNDVSDGISSELNEIAQASKTNLLIEWERLPYRKELNELDEHKLDECILSFGEDFELVGTCPEKDWELLKDKCKQVGITVTNIGRVLASTKDQPSVFLHKDGERRVLQSSGYQHR</sequence>
<dbReference type="Gene3D" id="3.30.1330.10">
    <property type="entry name" value="PurM-like, N-terminal domain"/>
    <property type="match status" value="1"/>
</dbReference>